<dbReference type="OrthoDB" id="3211521at2"/>
<name>A0A5P2AV42_STRVZ</name>
<keyword evidence="1" id="KW-0723">Serine/threonine-protein kinase</keyword>
<dbReference type="Proteomes" id="UP000324106">
    <property type="component" value="Chromosome"/>
</dbReference>
<protein>
    <submittedName>
        <fullName evidence="3">ATP-binding protein</fullName>
    </submittedName>
</protein>
<gene>
    <name evidence="3" type="ORF">DEJ46_25240</name>
</gene>
<dbReference type="PANTHER" id="PTHR35526:SF3">
    <property type="entry name" value="ANTI-SIGMA-F FACTOR RSBW"/>
    <property type="match status" value="1"/>
</dbReference>
<evidence type="ECO:0000259" key="2">
    <source>
        <dbReference type="Pfam" id="PF13581"/>
    </source>
</evidence>
<keyword evidence="1" id="KW-0418">Kinase</keyword>
<dbReference type="GO" id="GO:0005524">
    <property type="term" value="F:ATP binding"/>
    <property type="evidence" value="ECO:0007669"/>
    <property type="project" value="UniProtKB-KW"/>
</dbReference>
<dbReference type="EMBL" id="CP029194">
    <property type="protein sequence ID" value="QES22005.1"/>
    <property type="molecule type" value="Genomic_DNA"/>
</dbReference>
<evidence type="ECO:0000313" key="4">
    <source>
        <dbReference type="Proteomes" id="UP000324106"/>
    </source>
</evidence>
<proteinExistence type="predicted"/>
<dbReference type="CDD" id="cd16936">
    <property type="entry name" value="HATPase_RsbW-like"/>
    <property type="match status" value="1"/>
</dbReference>
<organism evidence="3 4">
    <name type="scientific">Streptomyces venezuelae</name>
    <dbReference type="NCBI Taxonomy" id="54571"/>
    <lineage>
        <taxon>Bacteria</taxon>
        <taxon>Bacillati</taxon>
        <taxon>Actinomycetota</taxon>
        <taxon>Actinomycetes</taxon>
        <taxon>Kitasatosporales</taxon>
        <taxon>Streptomycetaceae</taxon>
        <taxon>Streptomyces</taxon>
    </lineage>
</organism>
<dbReference type="SUPFAM" id="SSF55874">
    <property type="entry name" value="ATPase domain of HSP90 chaperone/DNA topoisomerase II/histidine kinase"/>
    <property type="match status" value="1"/>
</dbReference>
<sequence length="228" mass="24314">MRWVQHCVGQGGSGVVTFSERSESGLRSVLPFEAVPGEVRLLREAVRSKLGQWGALQAVDEAELVVTELATNVIKHVGEGAPATLVLEWSGSRLRVELHDKSPVVPVSEVGRPRACDAECGRGLRLLVSMSADWGAFVTGPGKVVWCELPLVTDALRARASRASAVLDGYRELAGIRGSTCRVRSRVDREAATALITDLMAWLASHGSDPDDALACAQQLYEAGEAAA</sequence>
<dbReference type="AlphaFoldDB" id="A0A5P2AV42"/>
<keyword evidence="3" id="KW-0547">Nucleotide-binding</keyword>
<dbReference type="Gene3D" id="3.30.565.10">
    <property type="entry name" value="Histidine kinase-like ATPase, C-terminal domain"/>
    <property type="match status" value="1"/>
</dbReference>
<dbReference type="InterPro" id="IPR003594">
    <property type="entry name" value="HATPase_dom"/>
</dbReference>
<dbReference type="Pfam" id="PF13581">
    <property type="entry name" value="HATPase_c_2"/>
    <property type="match status" value="1"/>
</dbReference>
<dbReference type="PANTHER" id="PTHR35526">
    <property type="entry name" value="ANTI-SIGMA-F FACTOR RSBW-RELATED"/>
    <property type="match status" value="1"/>
</dbReference>
<accession>A0A5P2AV42</accession>
<reference evidence="3 4" key="1">
    <citation type="submission" date="2018-05" db="EMBL/GenBank/DDBJ databases">
        <title>Streptomyces venezuelae.</title>
        <authorList>
            <person name="Kim W."/>
            <person name="Lee N."/>
            <person name="Cho B.-K."/>
        </authorList>
    </citation>
    <scope>NUCLEOTIDE SEQUENCE [LARGE SCALE GENOMIC DNA]</scope>
    <source>
        <strain evidence="3 4">ATCC 15068</strain>
    </source>
</reference>
<feature type="domain" description="Histidine kinase/HSP90-like ATPase" evidence="2">
    <location>
        <begin position="32"/>
        <end position="134"/>
    </location>
</feature>
<dbReference type="GO" id="GO:0004674">
    <property type="term" value="F:protein serine/threonine kinase activity"/>
    <property type="evidence" value="ECO:0007669"/>
    <property type="project" value="UniProtKB-KW"/>
</dbReference>
<evidence type="ECO:0000256" key="1">
    <source>
        <dbReference type="ARBA" id="ARBA00022527"/>
    </source>
</evidence>
<keyword evidence="3" id="KW-0067">ATP-binding</keyword>
<dbReference type="InterPro" id="IPR036890">
    <property type="entry name" value="HATPase_C_sf"/>
</dbReference>
<dbReference type="InterPro" id="IPR050267">
    <property type="entry name" value="Anti-sigma-factor_SerPK"/>
</dbReference>
<keyword evidence="1" id="KW-0808">Transferase</keyword>
<evidence type="ECO:0000313" key="3">
    <source>
        <dbReference type="EMBL" id="QES22005.1"/>
    </source>
</evidence>